<gene>
    <name evidence="2" type="ORF">GJ744_009239</name>
</gene>
<reference evidence="2" key="1">
    <citation type="submission" date="2020-02" db="EMBL/GenBank/DDBJ databases">
        <authorList>
            <person name="Palmer J.M."/>
        </authorList>
    </citation>
    <scope>NUCLEOTIDE SEQUENCE</scope>
    <source>
        <strain evidence="2">EPUS1.4</strain>
        <tissue evidence="2">Thallus</tissue>
    </source>
</reference>
<sequence length="110" mass="12089">MNPCLFSIPTTTRACDNFQRDDKPTSDNYPNNTIYVSLVYSTDCRMEIGEQGLQHHGYPSSGGVIVRDNADIVELAYLGLDRLNPAEKRLRDQDAEDAYCGRSAGSGGKA</sequence>
<name>A0A8H7E6E1_9EURO</name>
<evidence type="ECO:0000313" key="2">
    <source>
        <dbReference type="EMBL" id="KAF7508526.1"/>
    </source>
</evidence>
<dbReference type="OrthoDB" id="4487429at2759"/>
<evidence type="ECO:0000256" key="1">
    <source>
        <dbReference type="SAM" id="MobiDB-lite"/>
    </source>
</evidence>
<dbReference type="AlphaFoldDB" id="A0A8H7E6E1"/>
<evidence type="ECO:0000313" key="3">
    <source>
        <dbReference type="Proteomes" id="UP000606974"/>
    </source>
</evidence>
<dbReference type="Proteomes" id="UP000606974">
    <property type="component" value="Unassembled WGS sequence"/>
</dbReference>
<comment type="caution">
    <text evidence="2">The sequence shown here is derived from an EMBL/GenBank/DDBJ whole genome shotgun (WGS) entry which is preliminary data.</text>
</comment>
<feature type="region of interest" description="Disordered" evidence="1">
    <location>
        <begin position="91"/>
        <end position="110"/>
    </location>
</feature>
<proteinExistence type="predicted"/>
<dbReference type="EMBL" id="JAACFV010000053">
    <property type="protein sequence ID" value="KAF7508526.1"/>
    <property type="molecule type" value="Genomic_DNA"/>
</dbReference>
<protein>
    <submittedName>
        <fullName evidence="2">Uncharacterized protein</fullName>
    </submittedName>
</protein>
<accession>A0A8H7E6E1</accession>
<organism evidence="2 3">
    <name type="scientific">Endocarpon pusillum</name>
    <dbReference type="NCBI Taxonomy" id="364733"/>
    <lineage>
        <taxon>Eukaryota</taxon>
        <taxon>Fungi</taxon>
        <taxon>Dikarya</taxon>
        <taxon>Ascomycota</taxon>
        <taxon>Pezizomycotina</taxon>
        <taxon>Eurotiomycetes</taxon>
        <taxon>Chaetothyriomycetidae</taxon>
        <taxon>Verrucariales</taxon>
        <taxon>Verrucariaceae</taxon>
        <taxon>Endocarpon</taxon>
    </lineage>
</organism>
<keyword evidence="3" id="KW-1185">Reference proteome</keyword>